<dbReference type="GO" id="GO:0008270">
    <property type="term" value="F:zinc ion binding"/>
    <property type="evidence" value="ECO:0007669"/>
    <property type="project" value="UniProtKB-KW"/>
</dbReference>
<dbReference type="SUPFAM" id="SSF57667">
    <property type="entry name" value="beta-beta-alpha zinc fingers"/>
    <property type="match status" value="2"/>
</dbReference>
<evidence type="ECO:0000256" key="1">
    <source>
        <dbReference type="ARBA" id="ARBA00004123"/>
    </source>
</evidence>
<organism evidence="14 15">
    <name type="scientific">Pristionchus fissidentatus</name>
    <dbReference type="NCBI Taxonomy" id="1538716"/>
    <lineage>
        <taxon>Eukaryota</taxon>
        <taxon>Metazoa</taxon>
        <taxon>Ecdysozoa</taxon>
        <taxon>Nematoda</taxon>
        <taxon>Chromadorea</taxon>
        <taxon>Rhabditida</taxon>
        <taxon>Rhabditina</taxon>
        <taxon>Diplogasteromorpha</taxon>
        <taxon>Diplogasteroidea</taxon>
        <taxon>Neodiplogasteridae</taxon>
        <taxon>Pristionchus</taxon>
    </lineage>
</organism>
<dbReference type="FunFam" id="3.30.160.60:FF:000065">
    <property type="entry name" value="B-cell CLL/lymphoma 6, member B"/>
    <property type="match status" value="1"/>
</dbReference>
<comment type="similarity">
    <text evidence="2">Belongs to the krueppel C2H2-type zinc-finger protein family.</text>
</comment>
<keyword evidence="4" id="KW-0677">Repeat</keyword>
<dbReference type="InterPro" id="IPR036236">
    <property type="entry name" value="Znf_C2H2_sf"/>
</dbReference>
<feature type="compositionally biased region" description="Low complexity" evidence="12">
    <location>
        <begin position="104"/>
        <end position="127"/>
    </location>
</feature>
<dbReference type="Proteomes" id="UP001432322">
    <property type="component" value="Unassembled WGS sequence"/>
</dbReference>
<dbReference type="GO" id="GO:0005634">
    <property type="term" value="C:nucleus"/>
    <property type="evidence" value="ECO:0007669"/>
    <property type="project" value="UniProtKB-SubCell"/>
</dbReference>
<feature type="non-terminal residue" evidence="14">
    <location>
        <position position="1"/>
    </location>
</feature>
<feature type="region of interest" description="Disordered" evidence="12">
    <location>
        <begin position="101"/>
        <end position="137"/>
    </location>
</feature>
<gene>
    <name evidence="14" type="ORF">PFISCL1PPCAC_1410</name>
</gene>
<feature type="compositionally biased region" description="Pro residues" evidence="12">
    <location>
        <begin position="70"/>
        <end position="83"/>
    </location>
</feature>
<keyword evidence="15" id="KW-1185">Reference proteome</keyword>
<evidence type="ECO:0000256" key="8">
    <source>
        <dbReference type="ARBA" id="ARBA00023125"/>
    </source>
</evidence>
<evidence type="ECO:0000256" key="5">
    <source>
        <dbReference type="ARBA" id="ARBA00022771"/>
    </source>
</evidence>
<name>A0AAV5UTW3_9BILA</name>
<protein>
    <recommendedName>
        <fullName evidence="13">C2H2-type domain-containing protein</fullName>
    </recommendedName>
</protein>
<evidence type="ECO:0000256" key="11">
    <source>
        <dbReference type="PROSITE-ProRule" id="PRU00042"/>
    </source>
</evidence>
<evidence type="ECO:0000313" key="15">
    <source>
        <dbReference type="Proteomes" id="UP001432322"/>
    </source>
</evidence>
<proteinExistence type="inferred from homology"/>
<feature type="domain" description="C2H2-type" evidence="13">
    <location>
        <begin position="200"/>
        <end position="229"/>
    </location>
</feature>
<accession>A0AAV5UTW3</accession>
<dbReference type="AlphaFoldDB" id="A0AAV5UTW3"/>
<dbReference type="FunFam" id="3.30.160.60:FF:000018">
    <property type="entry name" value="Krueppel-like factor 15"/>
    <property type="match status" value="1"/>
</dbReference>
<feature type="domain" description="C2H2-type" evidence="13">
    <location>
        <begin position="230"/>
        <end position="257"/>
    </location>
</feature>
<keyword evidence="5 11" id="KW-0863">Zinc-finger</keyword>
<evidence type="ECO:0000256" key="3">
    <source>
        <dbReference type="ARBA" id="ARBA00022723"/>
    </source>
</evidence>
<feature type="domain" description="C2H2-type" evidence="13">
    <location>
        <begin position="170"/>
        <end position="199"/>
    </location>
</feature>
<comment type="caution">
    <text evidence="14">The sequence shown here is derived from an EMBL/GenBank/DDBJ whole genome shotgun (WGS) entry which is preliminary data.</text>
</comment>
<dbReference type="FunFam" id="3.30.160.60:FF:002639">
    <property type="entry name" value="Kruppel-Like Factor (Zinc finger protein)"/>
    <property type="match status" value="1"/>
</dbReference>
<evidence type="ECO:0000256" key="10">
    <source>
        <dbReference type="ARBA" id="ARBA00023242"/>
    </source>
</evidence>
<dbReference type="PANTHER" id="PTHR23235:SF150">
    <property type="entry name" value="KRUEPPEL-LIKE FACTOR LUNA"/>
    <property type="match status" value="1"/>
</dbReference>
<sequence>RIDVHQATMLRDICTLWTEASCNLTTTTCTSTSTTTTPSLPLLLQPAFMNNPAPPTPPSPTLRPSQLQLVPPPSSPSRPPSPPTNNRQHTPTLAIIVQHTPKTESASPAPSTSSSGSWTYDSSSSEGKNSPPLVLPGELDKRVYHPLSASLKKPRQHRRTAEQLAARRTHRCEWQGCDKAYTKSSHLRAHFRVHTGDKPYQCVVDGCGWRFMRSDELTRHLRKHTNAKPFKCETCHRSFARSDHLHSHERRHEQTRRA</sequence>
<keyword evidence="10" id="KW-0539">Nucleus</keyword>
<dbReference type="GO" id="GO:0000981">
    <property type="term" value="F:DNA-binding transcription factor activity, RNA polymerase II-specific"/>
    <property type="evidence" value="ECO:0007669"/>
    <property type="project" value="TreeGrafter"/>
</dbReference>
<evidence type="ECO:0000256" key="4">
    <source>
        <dbReference type="ARBA" id="ARBA00022737"/>
    </source>
</evidence>
<evidence type="ECO:0000256" key="2">
    <source>
        <dbReference type="ARBA" id="ARBA00006991"/>
    </source>
</evidence>
<dbReference type="PROSITE" id="PS00028">
    <property type="entry name" value="ZINC_FINGER_C2H2_1"/>
    <property type="match status" value="3"/>
</dbReference>
<comment type="subcellular location">
    <subcellularLocation>
        <location evidence="1">Nucleus</location>
    </subcellularLocation>
</comment>
<keyword evidence="8" id="KW-0238">DNA-binding</keyword>
<dbReference type="InterPro" id="IPR013087">
    <property type="entry name" value="Znf_C2H2_type"/>
</dbReference>
<evidence type="ECO:0000256" key="6">
    <source>
        <dbReference type="ARBA" id="ARBA00022833"/>
    </source>
</evidence>
<keyword evidence="9" id="KW-0804">Transcription</keyword>
<dbReference type="EMBL" id="BTSY01000001">
    <property type="protein sequence ID" value="GMT10113.1"/>
    <property type="molecule type" value="Genomic_DNA"/>
</dbReference>
<evidence type="ECO:0000256" key="12">
    <source>
        <dbReference type="SAM" id="MobiDB-lite"/>
    </source>
</evidence>
<evidence type="ECO:0000256" key="7">
    <source>
        <dbReference type="ARBA" id="ARBA00023015"/>
    </source>
</evidence>
<evidence type="ECO:0000256" key="9">
    <source>
        <dbReference type="ARBA" id="ARBA00023163"/>
    </source>
</evidence>
<reference evidence="14" key="1">
    <citation type="submission" date="2023-10" db="EMBL/GenBank/DDBJ databases">
        <title>Genome assembly of Pristionchus species.</title>
        <authorList>
            <person name="Yoshida K."/>
            <person name="Sommer R.J."/>
        </authorList>
    </citation>
    <scope>NUCLEOTIDE SEQUENCE</scope>
    <source>
        <strain evidence="14">RS5133</strain>
    </source>
</reference>
<dbReference type="GO" id="GO:0000978">
    <property type="term" value="F:RNA polymerase II cis-regulatory region sequence-specific DNA binding"/>
    <property type="evidence" value="ECO:0007669"/>
    <property type="project" value="TreeGrafter"/>
</dbReference>
<evidence type="ECO:0000313" key="14">
    <source>
        <dbReference type="EMBL" id="GMT10113.1"/>
    </source>
</evidence>
<dbReference type="PANTHER" id="PTHR23235">
    <property type="entry name" value="KRUEPPEL-LIKE TRANSCRIPTION FACTOR"/>
    <property type="match status" value="1"/>
</dbReference>
<keyword evidence="6" id="KW-0862">Zinc</keyword>
<feature type="non-terminal residue" evidence="14">
    <location>
        <position position="258"/>
    </location>
</feature>
<keyword evidence="7" id="KW-0805">Transcription regulation</keyword>
<dbReference type="PROSITE" id="PS50157">
    <property type="entry name" value="ZINC_FINGER_C2H2_2"/>
    <property type="match status" value="3"/>
</dbReference>
<evidence type="ECO:0000259" key="13">
    <source>
        <dbReference type="PROSITE" id="PS50157"/>
    </source>
</evidence>
<feature type="region of interest" description="Disordered" evidence="12">
    <location>
        <begin position="45"/>
        <end position="89"/>
    </location>
</feature>
<feature type="compositionally biased region" description="Pro residues" evidence="12">
    <location>
        <begin position="52"/>
        <end position="61"/>
    </location>
</feature>
<dbReference type="Gene3D" id="3.30.160.60">
    <property type="entry name" value="Classic Zinc Finger"/>
    <property type="match status" value="3"/>
</dbReference>
<dbReference type="SMART" id="SM00355">
    <property type="entry name" value="ZnF_C2H2"/>
    <property type="match status" value="3"/>
</dbReference>
<keyword evidence="3" id="KW-0479">Metal-binding</keyword>
<dbReference type="Pfam" id="PF00096">
    <property type="entry name" value="zf-C2H2"/>
    <property type="match status" value="3"/>
</dbReference>